<dbReference type="InterPro" id="IPR027417">
    <property type="entry name" value="P-loop_NTPase"/>
</dbReference>
<evidence type="ECO:0000256" key="7">
    <source>
        <dbReference type="ARBA" id="ARBA00023136"/>
    </source>
</evidence>
<dbReference type="NCBIfam" id="TIGR01393">
    <property type="entry name" value="lepA"/>
    <property type="match status" value="1"/>
</dbReference>
<dbReference type="Pfam" id="PF03144">
    <property type="entry name" value="GTP_EFTU_D2"/>
    <property type="match status" value="1"/>
</dbReference>
<evidence type="ECO:0000256" key="5">
    <source>
        <dbReference type="ARBA" id="ARBA00022917"/>
    </source>
</evidence>
<comment type="catalytic activity">
    <reaction evidence="8 12">
        <text>GTP + H2O = GDP + phosphate + H(+)</text>
        <dbReference type="Rhea" id="RHEA:19669"/>
        <dbReference type="ChEBI" id="CHEBI:15377"/>
        <dbReference type="ChEBI" id="CHEBI:15378"/>
        <dbReference type="ChEBI" id="CHEBI:37565"/>
        <dbReference type="ChEBI" id="CHEBI:43474"/>
        <dbReference type="ChEBI" id="CHEBI:58189"/>
        <dbReference type="EC" id="3.6.5.n1"/>
    </reaction>
</comment>
<dbReference type="PRINTS" id="PR00315">
    <property type="entry name" value="ELONGATNFCT"/>
</dbReference>
<evidence type="ECO:0000259" key="13">
    <source>
        <dbReference type="PROSITE" id="PS51722"/>
    </source>
</evidence>
<keyword evidence="7 12" id="KW-0472">Membrane</keyword>
<comment type="similarity">
    <text evidence="1 12">Belongs to the TRAFAC class translation factor GTPase superfamily. Classic translation factor GTPase family. LepA subfamily.</text>
</comment>
<dbReference type="Pfam" id="PF06421">
    <property type="entry name" value="LepA_C"/>
    <property type="match status" value="1"/>
</dbReference>
<dbReference type="CDD" id="cd01890">
    <property type="entry name" value="LepA"/>
    <property type="match status" value="1"/>
</dbReference>
<comment type="function">
    <text evidence="9 12">Required for accurate and efficient protein synthesis under certain stress conditions. May act as a fidelity factor of the translation reaction, by catalyzing a one-codon backward translocation of tRNAs on improperly translocated ribosomes. Back-translocation proceeds from a post-translocation (POST) complex to a pre-translocation (PRE) complex, thus giving elongation factor G a second chance to translocate the tRNAs correctly. Binds to ribosomes in a GTP-dependent manner.</text>
</comment>
<dbReference type="SMART" id="SM00838">
    <property type="entry name" value="EFG_C"/>
    <property type="match status" value="1"/>
</dbReference>
<keyword evidence="15" id="KW-1185">Reference proteome</keyword>
<proteinExistence type="inferred from homology"/>
<dbReference type="InterPro" id="IPR035654">
    <property type="entry name" value="LepA_IV"/>
</dbReference>
<keyword evidence="2 12" id="KW-1003">Cell membrane</keyword>
<organism evidence="14 15">
    <name type="scientific">Calidithermus terrae</name>
    <dbReference type="NCBI Taxonomy" id="1408545"/>
    <lineage>
        <taxon>Bacteria</taxon>
        <taxon>Thermotogati</taxon>
        <taxon>Deinococcota</taxon>
        <taxon>Deinococci</taxon>
        <taxon>Thermales</taxon>
        <taxon>Thermaceae</taxon>
        <taxon>Calidithermus</taxon>
    </lineage>
</organism>
<evidence type="ECO:0000256" key="11">
    <source>
        <dbReference type="ARBA" id="ARBA00066744"/>
    </source>
</evidence>
<dbReference type="GO" id="GO:0005886">
    <property type="term" value="C:plasma membrane"/>
    <property type="evidence" value="ECO:0007669"/>
    <property type="project" value="UniProtKB-SubCell"/>
</dbReference>
<keyword evidence="5 12" id="KW-0648">Protein biosynthesis</keyword>
<dbReference type="InterPro" id="IPR000640">
    <property type="entry name" value="EFG_V-like"/>
</dbReference>
<dbReference type="InterPro" id="IPR004161">
    <property type="entry name" value="EFTu-like_2"/>
</dbReference>
<evidence type="ECO:0000256" key="8">
    <source>
        <dbReference type="ARBA" id="ARBA00050293"/>
    </source>
</evidence>
<dbReference type="Proteomes" id="UP000265715">
    <property type="component" value="Unassembled WGS sequence"/>
</dbReference>
<dbReference type="PANTHER" id="PTHR43512">
    <property type="entry name" value="TRANSLATION FACTOR GUF1-RELATED"/>
    <property type="match status" value="1"/>
</dbReference>
<gene>
    <name evidence="12 14" type="primary">lepA</name>
    <name evidence="14" type="ORF">Mterra_00179</name>
</gene>
<dbReference type="InterPro" id="IPR006297">
    <property type="entry name" value="EF-4"/>
</dbReference>
<dbReference type="FunFam" id="3.40.50.300:FF:000078">
    <property type="entry name" value="Elongation factor 4"/>
    <property type="match status" value="1"/>
</dbReference>
<dbReference type="GO" id="GO:0045727">
    <property type="term" value="P:positive regulation of translation"/>
    <property type="evidence" value="ECO:0007669"/>
    <property type="project" value="UniProtKB-UniRule"/>
</dbReference>
<dbReference type="GO" id="GO:0003924">
    <property type="term" value="F:GTPase activity"/>
    <property type="evidence" value="ECO:0007669"/>
    <property type="project" value="UniProtKB-UniRule"/>
</dbReference>
<comment type="caution">
    <text evidence="14">The sequence shown here is derived from an EMBL/GenBank/DDBJ whole genome shotgun (WGS) entry which is preliminary data.</text>
</comment>
<dbReference type="InterPro" id="IPR041095">
    <property type="entry name" value="EFG_II"/>
</dbReference>
<dbReference type="InterPro" id="IPR031157">
    <property type="entry name" value="G_TR_CS"/>
</dbReference>
<dbReference type="GO" id="GO:0005525">
    <property type="term" value="F:GTP binding"/>
    <property type="evidence" value="ECO:0007669"/>
    <property type="project" value="UniProtKB-UniRule"/>
</dbReference>
<dbReference type="SUPFAM" id="SSF54980">
    <property type="entry name" value="EF-G C-terminal domain-like"/>
    <property type="match status" value="2"/>
</dbReference>
<dbReference type="HAMAP" id="MF_00071">
    <property type="entry name" value="LepA"/>
    <property type="match status" value="1"/>
</dbReference>
<dbReference type="Pfam" id="PF00009">
    <property type="entry name" value="GTP_EFTU"/>
    <property type="match status" value="1"/>
</dbReference>
<dbReference type="Gene3D" id="3.40.50.300">
    <property type="entry name" value="P-loop containing nucleotide triphosphate hydrolases"/>
    <property type="match status" value="1"/>
</dbReference>
<sequence>MRLAFSVLRSAFDIQTPLCPPGEPPAGASDKIRFVQERIRNFSIIAHVDHGKSTLADRILQMTKAVSDREMREQFLDSLELERERGITIKASAVRLFYEAKDGQTYTFNLIDTPGHVDFGYEVSRALAAVEGVLLVVDASQGVEAQTIANFYLALEHDHTIIPVVNKIDLPSARPEEVALEIEEVLGLPADEVVFASGKTGLGVEDILEAIVGRVPPPKGRPADPTKALIFDSIFDAYQGVIPYVRVFEGSIRPGDRIRVWSNGKEFQVDRVGVFRPGSLEPTGGLGPGEVGWLTANIREIGDTQVGDTITLAPNPTDAAYPGFKPAKPVVFAGIYPTDTQDYNRLRDALEKLKLNDAALNFEPETSEALGFGFRCGFLGLLHAEIVQERLEREFDLDLIATAPSVIYRVMRSDGTVEEVHNPSMMPDPGTIEVMEEPYVKLTVYTPEEYVGPIMQLLQEKRGRMAQMNYLGGAGDSKRVELRYEVPFGEILYDFHDRLKSLSRGYASMDYEQAGYQEGDLVKVTVLVNDEPVDALAFIAHRDKAYSIARGMVDKLAEVIPRQQFAVPVQAAIGGKIIARATVKALRKDVLAKCYGGDVSRKKKLLEKQKEGKKRLKSIGKVDVPQEAFLAVLSAGRE</sequence>
<keyword evidence="4 12" id="KW-0378">Hydrolase</keyword>
<dbReference type="EC" id="3.6.5.n1" evidence="11 12"/>
<dbReference type="PROSITE" id="PS51722">
    <property type="entry name" value="G_TR_2"/>
    <property type="match status" value="1"/>
</dbReference>
<dbReference type="GO" id="GO:0043022">
    <property type="term" value="F:ribosome binding"/>
    <property type="evidence" value="ECO:0007669"/>
    <property type="project" value="UniProtKB-UniRule"/>
</dbReference>
<evidence type="ECO:0000256" key="3">
    <source>
        <dbReference type="ARBA" id="ARBA00022741"/>
    </source>
</evidence>
<dbReference type="AlphaFoldDB" id="A0A399F573"/>
<dbReference type="InterPro" id="IPR005225">
    <property type="entry name" value="Small_GTP-bd"/>
</dbReference>
<keyword evidence="6 12" id="KW-0342">GTP-binding</keyword>
<dbReference type="FunFam" id="2.40.30.10:FF:000015">
    <property type="entry name" value="Translation factor GUF1, mitochondrial"/>
    <property type="match status" value="1"/>
</dbReference>
<dbReference type="Gene3D" id="3.30.70.2570">
    <property type="entry name" value="Elongation factor 4, C-terminal domain"/>
    <property type="match status" value="1"/>
</dbReference>
<dbReference type="CDD" id="cd03699">
    <property type="entry name" value="EF4_II"/>
    <property type="match status" value="1"/>
</dbReference>
<dbReference type="PROSITE" id="PS00301">
    <property type="entry name" value="G_TR_1"/>
    <property type="match status" value="1"/>
</dbReference>
<feature type="binding site" evidence="12">
    <location>
        <begin position="49"/>
        <end position="54"/>
    </location>
    <ligand>
        <name>GTP</name>
        <dbReference type="ChEBI" id="CHEBI:37565"/>
    </ligand>
</feature>
<dbReference type="Gene3D" id="2.40.30.10">
    <property type="entry name" value="Translation factors"/>
    <property type="match status" value="1"/>
</dbReference>
<comment type="subcellular location">
    <subcellularLocation>
        <location evidence="12">Cell membrane</location>
        <topology evidence="12">Peripheral membrane protein</topology>
        <orientation evidence="12">Cytoplasmic side</orientation>
    </subcellularLocation>
</comment>
<feature type="domain" description="Tr-type G" evidence="13">
    <location>
        <begin position="37"/>
        <end position="219"/>
    </location>
</feature>
<dbReference type="InterPro" id="IPR038363">
    <property type="entry name" value="LepA_C_sf"/>
</dbReference>
<evidence type="ECO:0000313" key="15">
    <source>
        <dbReference type="Proteomes" id="UP000265715"/>
    </source>
</evidence>
<accession>A0A399F573</accession>
<dbReference type="Gene3D" id="3.30.70.240">
    <property type="match status" value="1"/>
</dbReference>
<name>A0A399F573_9DEIN</name>
<keyword evidence="14" id="KW-0251">Elongation factor</keyword>
<evidence type="ECO:0000256" key="1">
    <source>
        <dbReference type="ARBA" id="ARBA00005454"/>
    </source>
</evidence>
<dbReference type="InterPro" id="IPR000795">
    <property type="entry name" value="T_Tr_GTP-bd_dom"/>
</dbReference>
<evidence type="ECO:0000256" key="6">
    <source>
        <dbReference type="ARBA" id="ARBA00023134"/>
    </source>
</evidence>
<dbReference type="FunFam" id="3.30.70.2570:FF:000001">
    <property type="entry name" value="Translation factor GUF1, mitochondrial"/>
    <property type="match status" value="1"/>
</dbReference>
<feature type="binding site" evidence="12">
    <location>
        <begin position="166"/>
        <end position="169"/>
    </location>
    <ligand>
        <name>GTP</name>
        <dbReference type="ChEBI" id="CHEBI:37565"/>
    </ligand>
</feature>
<dbReference type="FunFam" id="3.30.70.870:FF:000004">
    <property type="entry name" value="Translation factor GUF1, mitochondrial"/>
    <property type="match status" value="1"/>
</dbReference>
<dbReference type="SUPFAM" id="SSF52540">
    <property type="entry name" value="P-loop containing nucleoside triphosphate hydrolases"/>
    <property type="match status" value="1"/>
</dbReference>
<evidence type="ECO:0000256" key="4">
    <source>
        <dbReference type="ARBA" id="ARBA00022801"/>
    </source>
</evidence>
<evidence type="ECO:0000313" key="14">
    <source>
        <dbReference type="EMBL" id="RIH90806.1"/>
    </source>
</evidence>
<reference evidence="14 15" key="1">
    <citation type="submission" date="2018-08" db="EMBL/GenBank/DDBJ databases">
        <title>Meiothermus terrae DSM 26712 genome sequencing project.</title>
        <authorList>
            <person name="Da Costa M.S."/>
            <person name="Albuquerque L."/>
            <person name="Raposo P."/>
            <person name="Froufe H.J.C."/>
            <person name="Barroso C.S."/>
            <person name="Egas C."/>
        </authorList>
    </citation>
    <scope>NUCLEOTIDE SEQUENCE [LARGE SCALE GENOMIC DNA]</scope>
    <source>
        <strain evidence="14 15">DSM 26712</strain>
    </source>
</reference>
<dbReference type="Pfam" id="PF14492">
    <property type="entry name" value="EFG_III"/>
    <property type="match status" value="1"/>
</dbReference>
<keyword evidence="3 12" id="KW-0547">Nucleotide-binding</keyword>
<dbReference type="Gene3D" id="3.30.70.870">
    <property type="entry name" value="Elongation Factor G (Translational Gtpase), domain 3"/>
    <property type="match status" value="1"/>
</dbReference>
<dbReference type="FunFam" id="3.30.70.240:FF:000007">
    <property type="entry name" value="Translation factor GUF1, mitochondrial"/>
    <property type="match status" value="1"/>
</dbReference>
<dbReference type="Pfam" id="PF00679">
    <property type="entry name" value="EFG_C"/>
    <property type="match status" value="1"/>
</dbReference>
<evidence type="ECO:0000256" key="12">
    <source>
        <dbReference type="HAMAP-Rule" id="MF_00071"/>
    </source>
</evidence>
<dbReference type="NCBIfam" id="TIGR00231">
    <property type="entry name" value="small_GTP"/>
    <property type="match status" value="1"/>
</dbReference>
<dbReference type="PANTHER" id="PTHR43512:SF4">
    <property type="entry name" value="TRANSLATION FACTOR GUF1 HOMOLOG, CHLOROPLASTIC"/>
    <property type="match status" value="1"/>
</dbReference>
<dbReference type="CDD" id="cd03709">
    <property type="entry name" value="lepA_C"/>
    <property type="match status" value="1"/>
</dbReference>
<dbReference type="CDD" id="cd16260">
    <property type="entry name" value="EF4_III"/>
    <property type="match status" value="1"/>
</dbReference>
<dbReference type="InterPro" id="IPR035647">
    <property type="entry name" value="EFG_III/V"/>
</dbReference>
<protein>
    <recommendedName>
        <fullName evidence="11 12">Elongation factor 4</fullName>
        <shortName evidence="12">EF-4</shortName>
        <ecNumber evidence="11 12">3.6.5.n1</ecNumber>
    </recommendedName>
    <alternativeName>
        <fullName evidence="12">Ribosomal back-translocase LepA</fullName>
    </alternativeName>
</protein>
<comment type="similarity">
    <text evidence="10">Belongs to the GTP-binding elongation factor family. LepA subfamily.</text>
</comment>
<evidence type="ECO:0000256" key="10">
    <source>
        <dbReference type="ARBA" id="ARBA00061052"/>
    </source>
</evidence>
<dbReference type="InterPro" id="IPR013842">
    <property type="entry name" value="LepA_CTD"/>
</dbReference>
<evidence type="ECO:0000256" key="9">
    <source>
        <dbReference type="ARBA" id="ARBA00057626"/>
    </source>
</evidence>
<evidence type="ECO:0000256" key="2">
    <source>
        <dbReference type="ARBA" id="ARBA00022475"/>
    </source>
</evidence>
<dbReference type="EMBL" id="QXDL01000003">
    <property type="protein sequence ID" value="RIH90806.1"/>
    <property type="molecule type" value="Genomic_DNA"/>
</dbReference>
<dbReference type="GO" id="GO:0003746">
    <property type="term" value="F:translation elongation factor activity"/>
    <property type="evidence" value="ECO:0007669"/>
    <property type="project" value="UniProtKB-UniRule"/>
</dbReference>